<dbReference type="GO" id="GO:0009073">
    <property type="term" value="P:aromatic amino acid family biosynthetic process"/>
    <property type="evidence" value="ECO:0007669"/>
    <property type="project" value="UniProtKB-KW"/>
</dbReference>
<keyword evidence="9 11" id="KW-0057">Aromatic amino acid biosynthesis</keyword>
<evidence type="ECO:0000256" key="1">
    <source>
        <dbReference type="ARBA" id="ARBA00004842"/>
    </source>
</evidence>
<evidence type="ECO:0000313" key="13">
    <source>
        <dbReference type="Proteomes" id="UP000346198"/>
    </source>
</evidence>
<dbReference type="Pfam" id="PF01202">
    <property type="entry name" value="SKI"/>
    <property type="match status" value="1"/>
</dbReference>
<dbReference type="RefSeq" id="WP_136061285.1">
    <property type="nucleotide sequence ID" value="NZ_CAAHFH010000001.1"/>
</dbReference>
<gene>
    <name evidence="12" type="primary">aroK_1</name>
    <name evidence="11" type="synonym">aroK</name>
    <name evidence="12" type="ORF">SCARR_01885</name>
</gene>
<dbReference type="Gene3D" id="3.40.50.300">
    <property type="entry name" value="P-loop containing nucleotide triphosphate hydrolases"/>
    <property type="match status" value="1"/>
</dbReference>
<dbReference type="Proteomes" id="UP000346198">
    <property type="component" value="Unassembled WGS sequence"/>
</dbReference>
<protein>
    <recommendedName>
        <fullName evidence="3 11">Shikimate kinase</fullName>
        <shortName evidence="11">SK</shortName>
        <ecNumber evidence="3 11">2.7.1.71</ecNumber>
    </recommendedName>
</protein>
<evidence type="ECO:0000313" key="12">
    <source>
        <dbReference type="EMBL" id="VGO19825.1"/>
    </source>
</evidence>
<feature type="binding site" evidence="11">
    <location>
        <position position="67"/>
    </location>
    <ligand>
        <name>substrate</name>
    </ligand>
</feature>
<keyword evidence="8 11" id="KW-0067">ATP-binding</keyword>
<evidence type="ECO:0000256" key="4">
    <source>
        <dbReference type="ARBA" id="ARBA00022605"/>
    </source>
</evidence>
<dbReference type="HAMAP" id="MF_00109">
    <property type="entry name" value="Shikimate_kinase"/>
    <property type="match status" value="1"/>
</dbReference>
<keyword evidence="11" id="KW-0479">Metal-binding</keyword>
<evidence type="ECO:0000256" key="2">
    <source>
        <dbReference type="ARBA" id="ARBA00006997"/>
    </source>
</evidence>
<evidence type="ECO:0000256" key="9">
    <source>
        <dbReference type="ARBA" id="ARBA00023141"/>
    </source>
</evidence>
<dbReference type="GO" id="GO:0000287">
    <property type="term" value="F:magnesium ion binding"/>
    <property type="evidence" value="ECO:0007669"/>
    <property type="project" value="UniProtKB-UniRule"/>
</dbReference>
<comment type="similarity">
    <text evidence="2 11">Belongs to the shikimate kinase family.</text>
</comment>
<keyword evidence="13" id="KW-1185">Reference proteome</keyword>
<evidence type="ECO:0000256" key="3">
    <source>
        <dbReference type="ARBA" id="ARBA00012154"/>
    </source>
</evidence>
<dbReference type="GO" id="GO:0005524">
    <property type="term" value="F:ATP binding"/>
    <property type="evidence" value="ECO:0007669"/>
    <property type="project" value="UniProtKB-UniRule"/>
</dbReference>
<proteinExistence type="inferred from homology"/>
<sequence>MFTDLLRDNVMRNIVLVGFMGTGKTTVGRLIAEKTGMPLVDMDSMIVKRAGKSINEIFAEDGEPHFRLLERELVKELSARSDQIISTGGGIVLNPENIADFEETGLVVCLLADAGSVLERVRHDSARPLLAGDKEAKVIALLESRKPLYEAIAHKIDTSGRPSPAPTAQEIIDLYESNSR</sequence>
<reference evidence="12 13" key="1">
    <citation type="submission" date="2019-04" db="EMBL/GenBank/DDBJ databases">
        <authorList>
            <person name="Van Vliet M D."/>
        </authorList>
    </citation>
    <scope>NUCLEOTIDE SEQUENCE [LARGE SCALE GENOMIC DNA]</scope>
    <source>
        <strain evidence="12 13">F21</strain>
    </source>
</reference>
<dbReference type="GO" id="GO:0004765">
    <property type="term" value="F:shikimate kinase activity"/>
    <property type="evidence" value="ECO:0007669"/>
    <property type="project" value="UniProtKB-UniRule"/>
</dbReference>
<keyword evidence="11" id="KW-0963">Cytoplasm</keyword>
<evidence type="ECO:0000256" key="7">
    <source>
        <dbReference type="ARBA" id="ARBA00022777"/>
    </source>
</evidence>
<dbReference type="EMBL" id="CAAHFH010000001">
    <property type="protein sequence ID" value="VGO19825.1"/>
    <property type="molecule type" value="Genomic_DNA"/>
</dbReference>
<comment type="cofactor">
    <cofactor evidence="11">
        <name>Mg(2+)</name>
        <dbReference type="ChEBI" id="CHEBI:18420"/>
    </cofactor>
    <text evidence="11">Binds 1 Mg(2+) ion per subunit.</text>
</comment>
<evidence type="ECO:0000256" key="10">
    <source>
        <dbReference type="ARBA" id="ARBA00048567"/>
    </source>
</evidence>
<feature type="binding site" evidence="11">
    <location>
        <position position="89"/>
    </location>
    <ligand>
        <name>substrate</name>
    </ligand>
</feature>
<evidence type="ECO:0000256" key="8">
    <source>
        <dbReference type="ARBA" id="ARBA00022840"/>
    </source>
</evidence>
<dbReference type="CDD" id="cd00464">
    <property type="entry name" value="SK"/>
    <property type="match status" value="1"/>
</dbReference>
<dbReference type="PANTHER" id="PTHR21087:SF16">
    <property type="entry name" value="SHIKIMATE KINASE 1, CHLOROPLASTIC"/>
    <property type="match status" value="1"/>
</dbReference>
<name>A0A6C2UHZ7_9BACT</name>
<keyword evidence="11" id="KW-0460">Magnesium</keyword>
<comment type="pathway">
    <text evidence="1 11">Metabolic intermediate biosynthesis; chorismate biosynthesis; chorismate from D-erythrose 4-phosphate and phosphoenolpyruvate: step 5/7.</text>
</comment>
<evidence type="ECO:0000256" key="11">
    <source>
        <dbReference type="HAMAP-Rule" id="MF_00109"/>
    </source>
</evidence>
<dbReference type="InterPro" id="IPR027417">
    <property type="entry name" value="P-loop_NTPase"/>
</dbReference>
<evidence type="ECO:0000256" key="5">
    <source>
        <dbReference type="ARBA" id="ARBA00022679"/>
    </source>
</evidence>
<dbReference type="InterPro" id="IPR000623">
    <property type="entry name" value="Shikimate_kinase/TSH1"/>
</dbReference>
<dbReference type="EC" id="2.7.1.71" evidence="3 11"/>
<dbReference type="PANTHER" id="PTHR21087">
    <property type="entry name" value="SHIKIMATE KINASE"/>
    <property type="match status" value="1"/>
</dbReference>
<comment type="subunit">
    <text evidence="11">Monomer.</text>
</comment>
<feature type="binding site" evidence="11">
    <location>
        <position position="43"/>
    </location>
    <ligand>
        <name>substrate</name>
    </ligand>
</feature>
<comment type="catalytic activity">
    <reaction evidence="10 11">
        <text>shikimate + ATP = 3-phosphoshikimate + ADP + H(+)</text>
        <dbReference type="Rhea" id="RHEA:13121"/>
        <dbReference type="ChEBI" id="CHEBI:15378"/>
        <dbReference type="ChEBI" id="CHEBI:30616"/>
        <dbReference type="ChEBI" id="CHEBI:36208"/>
        <dbReference type="ChEBI" id="CHEBI:145989"/>
        <dbReference type="ChEBI" id="CHEBI:456216"/>
        <dbReference type="EC" id="2.7.1.71"/>
    </reaction>
</comment>
<dbReference type="PROSITE" id="PS01128">
    <property type="entry name" value="SHIKIMATE_KINASE"/>
    <property type="match status" value="1"/>
</dbReference>
<dbReference type="PRINTS" id="PR01100">
    <property type="entry name" value="SHIKIMTKNASE"/>
</dbReference>
<comment type="caution">
    <text evidence="11">Lacks conserved residue(s) required for the propagation of feature annotation.</text>
</comment>
<feature type="binding site" evidence="11">
    <location>
        <position position="25"/>
    </location>
    <ligand>
        <name>Mg(2+)</name>
        <dbReference type="ChEBI" id="CHEBI:18420"/>
    </ligand>
</feature>
<feature type="binding site" evidence="11">
    <location>
        <position position="145"/>
    </location>
    <ligand>
        <name>substrate</name>
    </ligand>
</feature>
<dbReference type="AlphaFoldDB" id="A0A6C2UHZ7"/>
<feature type="binding site" evidence="11">
    <location>
        <begin position="21"/>
        <end position="26"/>
    </location>
    <ligand>
        <name>ATP</name>
        <dbReference type="ChEBI" id="CHEBI:30616"/>
    </ligand>
</feature>
<dbReference type="InterPro" id="IPR031322">
    <property type="entry name" value="Shikimate/glucono_kinase"/>
</dbReference>
<dbReference type="SUPFAM" id="SSF52540">
    <property type="entry name" value="P-loop containing nucleoside triphosphate hydrolases"/>
    <property type="match status" value="1"/>
</dbReference>
<evidence type="ECO:0000256" key="6">
    <source>
        <dbReference type="ARBA" id="ARBA00022741"/>
    </source>
</evidence>
<keyword evidence="4 11" id="KW-0028">Amino-acid biosynthesis</keyword>
<dbReference type="GO" id="GO:0005829">
    <property type="term" value="C:cytosol"/>
    <property type="evidence" value="ECO:0007669"/>
    <property type="project" value="TreeGrafter"/>
</dbReference>
<organism evidence="12 13">
    <name type="scientific">Pontiella sulfatireligans</name>
    <dbReference type="NCBI Taxonomy" id="2750658"/>
    <lineage>
        <taxon>Bacteria</taxon>
        <taxon>Pseudomonadati</taxon>
        <taxon>Kiritimatiellota</taxon>
        <taxon>Kiritimatiellia</taxon>
        <taxon>Kiritimatiellales</taxon>
        <taxon>Pontiellaceae</taxon>
        <taxon>Pontiella</taxon>
    </lineage>
</organism>
<comment type="subcellular location">
    <subcellularLocation>
        <location evidence="11">Cytoplasm</location>
    </subcellularLocation>
</comment>
<keyword evidence="6 11" id="KW-0547">Nucleotide-binding</keyword>
<dbReference type="GO" id="GO:0009423">
    <property type="term" value="P:chorismate biosynthetic process"/>
    <property type="evidence" value="ECO:0007669"/>
    <property type="project" value="UniProtKB-UniRule"/>
</dbReference>
<accession>A0A6C2UHZ7</accession>
<comment type="function">
    <text evidence="11">Catalyzes the specific phosphorylation of the 3-hydroxyl group of shikimic acid using ATP as a cosubstrate.</text>
</comment>
<keyword evidence="5 11" id="KW-0808">Transferase</keyword>
<dbReference type="GO" id="GO:0008652">
    <property type="term" value="P:amino acid biosynthetic process"/>
    <property type="evidence" value="ECO:0007669"/>
    <property type="project" value="UniProtKB-KW"/>
</dbReference>
<dbReference type="InterPro" id="IPR023000">
    <property type="entry name" value="Shikimate_kinase_CS"/>
</dbReference>
<keyword evidence="7 11" id="KW-0418">Kinase</keyword>
<dbReference type="UniPathway" id="UPA00053">
    <property type="reaction ID" value="UER00088"/>
</dbReference>
<feature type="binding site" evidence="11">
    <location>
        <position position="127"/>
    </location>
    <ligand>
        <name>ATP</name>
        <dbReference type="ChEBI" id="CHEBI:30616"/>
    </ligand>
</feature>